<evidence type="ECO:0000313" key="4">
    <source>
        <dbReference type="Ensembl" id="ENSCMIP00000012915.1"/>
    </source>
</evidence>
<feature type="transmembrane region" description="Helical" evidence="3">
    <location>
        <begin position="475"/>
        <end position="497"/>
    </location>
</feature>
<dbReference type="SMART" id="SM00369">
    <property type="entry name" value="LRR_TYP"/>
    <property type="match status" value="4"/>
</dbReference>
<evidence type="ECO:0000313" key="5">
    <source>
        <dbReference type="Proteomes" id="UP000314986"/>
    </source>
</evidence>
<dbReference type="PANTHER" id="PTHR15454">
    <property type="entry name" value="NISCHARIN RELATED"/>
    <property type="match status" value="1"/>
</dbReference>
<keyword evidence="5" id="KW-1185">Reference proteome</keyword>
<evidence type="ECO:0000256" key="3">
    <source>
        <dbReference type="SAM" id="Phobius"/>
    </source>
</evidence>
<reference evidence="4" key="5">
    <citation type="submission" date="2025-09" db="UniProtKB">
        <authorList>
            <consortium name="Ensembl"/>
        </authorList>
    </citation>
    <scope>IDENTIFICATION</scope>
</reference>
<dbReference type="GeneTree" id="ENSGT00390000008994"/>
<evidence type="ECO:0000256" key="2">
    <source>
        <dbReference type="ARBA" id="ARBA00022737"/>
    </source>
</evidence>
<dbReference type="InParanoid" id="A0A4W3HC16"/>
<dbReference type="InterPro" id="IPR032675">
    <property type="entry name" value="LRR_dom_sf"/>
</dbReference>
<organism evidence="4 5">
    <name type="scientific">Callorhinchus milii</name>
    <name type="common">Ghost shark</name>
    <dbReference type="NCBI Taxonomy" id="7868"/>
    <lineage>
        <taxon>Eukaryota</taxon>
        <taxon>Metazoa</taxon>
        <taxon>Chordata</taxon>
        <taxon>Craniata</taxon>
        <taxon>Vertebrata</taxon>
        <taxon>Chondrichthyes</taxon>
        <taxon>Holocephali</taxon>
        <taxon>Chimaeriformes</taxon>
        <taxon>Callorhinchidae</taxon>
        <taxon>Callorhinchus</taxon>
    </lineage>
</organism>
<dbReference type="SUPFAM" id="SSF52075">
    <property type="entry name" value="Outer arm dynein light chain 1"/>
    <property type="match status" value="1"/>
</dbReference>
<dbReference type="AlphaFoldDB" id="A0A4W3HC16"/>
<accession>A0A4W3HC16</accession>
<keyword evidence="3" id="KW-0812">Transmembrane</keyword>
<keyword evidence="2" id="KW-0677">Repeat</keyword>
<reference evidence="5" key="1">
    <citation type="journal article" date="2006" name="Science">
        <title>Ancient noncoding elements conserved in the human genome.</title>
        <authorList>
            <person name="Venkatesh B."/>
            <person name="Kirkness E.F."/>
            <person name="Loh Y.H."/>
            <person name="Halpern A.L."/>
            <person name="Lee A.P."/>
            <person name="Johnson J."/>
            <person name="Dandona N."/>
            <person name="Viswanathan L.D."/>
            <person name="Tay A."/>
            <person name="Venter J.C."/>
            <person name="Strausberg R.L."/>
            <person name="Brenner S."/>
        </authorList>
    </citation>
    <scope>NUCLEOTIDE SEQUENCE [LARGE SCALE GENOMIC DNA]</scope>
</reference>
<keyword evidence="1" id="KW-0433">Leucine-rich repeat</keyword>
<dbReference type="GO" id="GO:0005737">
    <property type="term" value="C:cytoplasm"/>
    <property type="evidence" value="ECO:0007669"/>
    <property type="project" value="TreeGrafter"/>
</dbReference>
<dbReference type="PANTHER" id="PTHR15454:SF19">
    <property type="entry name" value="LEUCINE-RICH REPEAT-CONTAINING PROTEIN 51"/>
    <property type="match status" value="1"/>
</dbReference>
<keyword evidence="3" id="KW-0472">Membrane</keyword>
<dbReference type="Ensembl" id="ENSCMIT00000013206.1">
    <property type="protein sequence ID" value="ENSCMIP00000012915.1"/>
    <property type="gene ID" value="ENSCMIG00000006541.1"/>
</dbReference>
<reference evidence="5" key="3">
    <citation type="journal article" date="2014" name="Nature">
        <title>Elephant shark genome provides unique insights into gnathostome evolution.</title>
        <authorList>
            <consortium name="International Elephant Shark Genome Sequencing Consortium"/>
            <person name="Venkatesh B."/>
            <person name="Lee A.P."/>
            <person name="Ravi V."/>
            <person name="Maurya A.K."/>
            <person name="Lian M.M."/>
            <person name="Swann J.B."/>
            <person name="Ohta Y."/>
            <person name="Flajnik M.F."/>
            <person name="Sutoh Y."/>
            <person name="Kasahara M."/>
            <person name="Hoon S."/>
            <person name="Gangu V."/>
            <person name="Roy S.W."/>
            <person name="Irimia M."/>
            <person name="Korzh V."/>
            <person name="Kondrychyn I."/>
            <person name="Lim Z.W."/>
            <person name="Tay B.H."/>
            <person name="Tohari S."/>
            <person name="Kong K.W."/>
            <person name="Ho S."/>
            <person name="Lorente-Galdos B."/>
            <person name="Quilez J."/>
            <person name="Marques-Bonet T."/>
            <person name="Raney B.J."/>
            <person name="Ingham P.W."/>
            <person name="Tay A."/>
            <person name="Hillier L.W."/>
            <person name="Minx P."/>
            <person name="Boehm T."/>
            <person name="Wilson R.K."/>
            <person name="Brenner S."/>
            <person name="Warren W.C."/>
        </authorList>
    </citation>
    <scope>NUCLEOTIDE SEQUENCE [LARGE SCALE GENOMIC DNA]</scope>
</reference>
<name>A0A4W3HC16_CALMI</name>
<sequence length="498" mass="55861">GRTSESASRDLRESLVSIGVLLSCGRTRQPFSCLSPMQQSIIISDPKNYKLFKYHSEREEEEERDVNEEDFDSLKQYLTDEFSPWSTVGSLTEEAKHLKELAIVSPFLLDQQFVCLNLKSLRIVNKHVSEVDKQMMNFRKLQELNLSVNNITTVNSAHLPKTLKVLELCVNEISSLKELCSSPLPDLQHLGLAYNKLARSSLSEYLTAAFWPQLVSLDLSFNNLLGLQELVTQLRRLPNLRNLILQGNPLNFLPQYRGYLIDSLPQLYTLDDVWISPSERHQFTGLSNNAQLLVNAVQVTVSIGNVTGILNPVAPLESNPNPHLLEETIIEYKYFVTYEFLTDEQAKPGDNVSFVAYSAGAWRWDRWGIEGVGGWGGERYVNGSEGKSSQIKISSPIIQKQNSSQLERNKHLATDPGTPRSSPVLEIPAFSGLSANRQLIPGKTSLYITTDILTFAIHYNVTSVSETPSGVKGIIQMQVVFVVIILTFGIGLWDIFLT</sequence>
<keyword evidence="3" id="KW-1133">Transmembrane helix</keyword>
<dbReference type="Proteomes" id="UP000314986">
    <property type="component" value="Unassembled WGS sequence"/>
</dbReference>
<evidence type="ECO:0008006" key="6">
    <source>
        <dbReference type="Google" id="ProtNLM"/>
    </source>
</evidence>
<reference evidence="4" key="4">
    <citation type="submission" date="2025-08" db="UniProtKB">
        <authorList>
            <consortium name="Ensembl"/>
        </authorList>
    </citation>
    <scope>IDENTIFICATION</scope>
</reference>
<evidence type="ECO:0000256" key="1">
    <source>
        <dbReference type="ARBA" id="ARBA00022614"/>
    </source>
</evidence>
<dbReference type="STRING" id="7868.ENSCMIP00000012915"/>
<reference evidence="5" key="2">
    <citation type="journal article" date="2007" name="PLoS Biol.">
        <title>Survey sequencing and comparative analysis of the elephant shark (Callorhinchus milii) genome.</title>
        <authorList>
            <person name="Venkatesh B."/>
            <person name="Kirkness E.F."/>
            <person name="Loh Y.H."/>
            <person name="Halpern A.L."/>
            <person name="Lee A.P."/>
            <person name="Johnson J."/>
            <person name="Dandona N."/>
            <person name="Viswanathan L.D."/>
            <person name="Tay A."/>
            <person name="Venter J.C."/>
            <person name="Strausberg R.L."/>
            <person name="Brenner S."/>
        </authorList>
    </citation>
    <scope>NUCLEOTIDE SEQUENCE [LARGE SCALE GENOMIC DNA]</scope>
</reference>
<proteinExistence type="predicted"/>
<dbReference type="PROSITE" id="PS51450">
    <property type="entry name" value="LRR"/>
    <property type="match status" value="1"/>
</dbReference>
<protein>
    <recommendedName>
        <fullName evidence="6">Leucine rich repeat containing 43</fullName>
    </recommendedName>
</protein>
<dbReference type="InterPro" id="IPR001611">
    <property type="entry name" value="Leu-rich_rpt"/>
</dbReference>
<dbReference type="Gene3D" id="3.80.10.10">
    <property type="entry name" value="Ribonuclease Inhibitor"/>
    <property type="match status" value="2"/>
</dbReference>
<dbReference type="InterPro" id="IPR003591">
    <property type="entry name" value="Leu-rich_rpt_typical-subtyp"/>
</dbReference>